<feature type="compositionally biased region" description="Pro residues" evidence="3">
    <location>
        <begin position="385"/>
        <end position="401"/>
    </location>
</feature>
<evidence type="ECO:0000256" key="1">
    <source>
        <dbReference type="ARBA" id="ARBA00004613"/>
    </source>
</evidence>
<evidence type="ECO:0000313" key="6">
    <source>
        <dbReference type="Proteomes" id="UP000789390"/>
    </source>
</evidence>
<dbReference type="InterPro" id="IPR008160">
    <property type="entry name" value="Collagen"/>
</dbReference>
<feature type="region of interest" description="Disordered" evidence="3">
    <location>
        <begin position="385"/>
        <end position="441"/>
    </location>
</feature>
<dbReference type="Pfam" id="PF01391">
    <property type="entry name" value="Collagen"/>
    <property type="match status" value="1"/>
</dbReference>
<accession>A0A8J2WLJ4</accession>
<organism evidence="5 6">
    <name type="scientific">Daphnia galeata</name>
    <dbReference type="NCBI Taxonomy" id="27404"/>
    <lineage>
        <taxon>Eukaryota</taxon>
        <taxon>Metazoa</taxon>
        <taxon>Ecdysozoa</taxon>
        <taxon>Arthropoda</taxon>
        <taxon>Crustacea</taxon>
        <taxon>Branchiopoda</taxon>
        <taxon>Diplostraca</taxon>
        <taxon>Cladocera</taxon>
        <taxon>Anomopoda</taxon>
        <taxon>Daphniidae</taxon>
        <taxon>Daphnia</taxon>
    </lineage>
</organism>
<evidence type="ECO:0000256" key="2">
    <source>
        <dbReference type="ARBA" id="ARBA00022525"/>
    </source>
</evidence>
<dbReference type="Proteomes" id="UP000789390">
    <property type="component" value="Unassembled WGS sequence"/>
</dbReference>
<comment type="subcellular location">
    <subcellularLocation>
        <location evidence="1">Secreted</location>
    </subcellularLocation>
</comment>
<dbReference type="GO" id="GO:0005581">
    <property type="term" value="C:collagen trimer"/>
    <property type="evidence" value="ECO:0007669"/>
    <property type="project" value="UniProtKB-KW"/>
</dbReference>
<dbReference type="InterPro" id="IPR050392">
    <property type="entry name" value="Collagen/C1q_domain"/>
</dbReference>
<keyword evidence="6" id="KW-1185">Reference proteome</keyword>
<feature type="chain" id="PRO_5035259391" evidence="4">
    <location>
        <begin position="22"/>
        <end position="441"/>
    </location>
</feature>
<feature type="region of interest" description="Disordered" evidence="3">
    <location>
        <begin position="201"/>
        <end position="285"/>
    </location>
</feature>
<protein>
    <submittedName>
        <fullName evidence="5">Uncharacterized protein</fullName>
    </submittedName>
</protein>
<feature type="signal peptide" evidence="4">
    <location>
        <begin position="1"/>
        <end position="21"/>
    </location>
</feature>
<dbReference type="AlphaFoldDB" id="A0A8J2WLJ4"/>
<keyword evidence="2" id="KW-0964">Secreted</keyword>
<gene>
    <name evidence="5" type="ORF">DGAL_LOCUS10651</name>
</gene>
<evidence type="ECO:0000256" key="3">
    <source>
        <dbReference type="SAM" id="MobiDB-lite"/>
    </source>
</evidence>
<feature type="compositionally biased region" description="Pro residues" evidence="3">
    <location>
        <begin position="222"/>
        <end position="233"/>
    </location>
</feature>
<comment type="caution">
    <text evidence="5">The sequence shown here is derived from an EMBL/GenBank/DDBJ whole genome shotgun (WGS) entry which is preliminary data.</text>
</comment>
<feature type="compositionally biased region" description="Polar residues" evidence="3">
    <location>
        <begin position="410"/>
        <end position="432"/>
    </location>
</feature>
<reference evidence="5" key="1">
    <citation type="submission" date="2021-11" db="EMBL/GenBank/DDBJ databases">
        <authorList>
            <person name="Schell T."/>
        </authorList>
    </citation>
    <scope>NUCLEOTIDE SEQUENCE</scope>
    <source>
        <strain evidence="5">M5</strain>
    </source>
</reference>
<proteinExistence type="predicted"/>
<dbReference type="OrthoDB" id="6361641at2759"/>
<sequence>MDRPVSIRKIVFLVCFIQVGAELLRDDAGDIGESLSQCPNSYLNKDLSWFRQNAQTLLFMEHLQQRASQENLFDWPKEQGSEKYRSKLRSLEDQFVMPEEIPDDCYEQMPIPQKIAQRISFLEDRLEGCGGAAQSQPCPYAAESALGGGYGSGLALRRLSAIQAELMRQKNVIRFMRMRLMDINRQCEDFMAGPERNNYMSDCSGGIPEEDRETSPCMGGRPGPPGPPGPAGPPGSIGPEGPPGPQGLPGLNGLPGEMGAQGESGRKECGSQHNSPCGQTPNQPPIQQPLIPFQIPPPLECSQPPCSPPIKAMPFYSNPCQNKPNCSPFYPFTAPTSYVSYAPSWPSYPSYSPSYPSYSPGYAPGYTLPSYPSYAPGYTLPSYPAQPPSSLPPLSSLPPGYPVNDAMNPLNPNSSTQAPVTTTAADSPAESSENTEDSDFF</sequence>
<dbReference type="EMBL" id="CAKKLH010000268">
    <property type="protein sequence ID" value="CAH0107359.1"/>
    <property type="molecule type" value="Genomic_DNA"/>
</dbReference>
<dbReference type="PANTHER" id="PTHR15427:SF33">
    <property type="entry name" value="COLLAGEN IV NC1 DOMAIN-CONTAINING PROTEIN"/>
    <property type="match status" value="1"/>
</dbReference>
<evidence type="ECO:0000313" key="5">
    <source>
        <dbReference type="EMBL" id="CAH0107359.1"/>
    </source>
</evidence>
<name>A0A8J2WLJ4_9CRUS</name>
<keyword evidence="4" id="KW-0732">Signal</keyword>
<dbReference type="PANTHER" id="PTHR15427">
    <property type="entry name" value="EMILIN ELASTIN MICROFIBRIL INTERFACE-LOCATED PROTEIN ELASTIN MICROFIBRIL INTERFACER"/>
    <property type="match status" value="1"/>
</dbReference>
<evidence type="ECO:0000256" key="4">
    <source>
        <dbReference type="SAM" id="SignalP"/>
    </source>
</evidence>